<sequence>MAFPCKKCYKLYVILPSLPSKNLSYNTKSFVSALCKTPLTPEPVFASHNPPCIGEVSRSRFLSSADVVPSLPHPTAKPDLLTESCPTIHECGRGGLTARSSDARVKGLRVLLMVFSCVGVEVINLADEGYSSFLHEAGFVRVMRLWVERDPVLGSNELSVGYSVLEVEENTGDEV</sequence>
<dbReference type="InParanoid" id="A7EHM4"/>
<proteinExistence type="predicted"/>
<gene>
    <name evidence="1" type="ORF">SS1G_04816</name>
</gene>
<accession>A7EHM4</accession>
<dbReference type="AlphaFoldDB" id="A7EHM4"/>
<dbReference type="EMBL" id="CH476625">
    <property type="protein sequence ID" value="EDO02340.1"/>
    <property type="molecule type" value="Genomic_DNA"/>
</dbReference>
<protein>
    <submittedName>
        <fullName evidence="1">Uncharacterized protein</fullName>
    </submittedName>
</protein>
<dbReference type="RefSeq" id="XP_001595008.1">
    <property type="nucleotide sequence ID" value="XM_001594958.1"/>
</dbReference>
<organism evidence="1 2">
    <name type="scientific">Sclerotinia sclerotiorum (strain ATCC 18683 / 1980 / Ss-1)</name>
    <name type="common">White mold</name>
    <name type="synonym">Whetzelinia sclerotiorum</name>
    <dbReference type="NCBI Taxonomy" id="665079"/>
    <lineage>
        <taxon>Eukaryota</taxon>
        <taxon>Fungi</taxon>
        <taxon>Dikarya</taxon>
        <taxon>Ascomycota</taxon>
        <taxon>Pezizomycotina</taxon>
        <taxon>Leotiomycetes</taxon>
        <taxon>Helotiales</taxon>
        <taxon>Sclerotiniaceae</taxon>
        <taxon>Sclerotinia</taxon>
    </lineage>
</organism>
<dbReference type="Proteomes" id="UP000001312">
    <property type="component" value="Unassembled WGS sequence"/>
</dbReference>
<dbReference type="GeneID" id="5490833"/>
<evidence type="ECO:0000313" key="1">
    <source>
        <dbReference type="EMBL" id="EDO02340.1"/>
    </source>
</evidence>
<keyword evidence="2" id="KW-1185">Reference proteome</keyword>
<reference evidence="2" key="1">
    <citation type="journal article" date="2011" name="PLoS Genet.">
        <title>Genomic analysis of the necrotrophic fungal pathogens Sclerotinia sclerotiorum and Botrytis cinerea.</title>
        <authorList>
            <person name="Amselem J."/>
            <person name="Cuomo C.A."/>
            <person name="van Kan J.A."/>
            <person name="Viaud M."/>
            <person name="Benito E.P."/>
            <person name="Couloux A."/>
            <person name="Coutinho P.M."/>
            <person name="de Vries R.P."/>
            <person name="Dyer P.S."/>
            <person name="Fillinger S."/>
            <person name="Fournier E."/>
            <person name="Gout L."/>
            <person name="Hahn M."/>
            <person name="Kohn L."/>
            <person name="Lapalu N."/>
            <person name="Plummer K.M."/>
            <person name="Pradier J.M."/>
            <person name="Quevillon E."/>
            <person name="Sharon A."/>
            <person name="Simon A."/>
            <person name="ten Have A."/>
            <person name="Tudzynski B."/>
            <person name="Tudzynski P."/>
            <person name="Wincker P."/>
            <person name="Andrew M."/>
            <person name="Anthouard V."/>
            <person name="Beever R.E."/>
            <person name="Beffa R."/>
            <person name="Benoit I."/>
            <person name="Bouzid O."/>
            <person name="Brault B."/>
            <person name="Chen Z."/>
            <person name="Choquer M."/>
            <person name="Collemare J."/>
            <person name="Cotton P."/>
            <person name="Danchin E.G."/>
            <person name="Da Silva C."/>
            <person name="Gautier A."/>
            <person name="Giraud C."/>
            <person name="Giraud T."/>
            <person name="Gonzalez C."/>
            <person name="Grossetete S."/>
            <person name="Guldener U."/>
            <person name="Henrissat B."/>
            <person name="Howlett B.J."/>
            <person name="Kodira C."/>
            <person name="Kretschmer M."/>
            <person name="Lappartient A."/>
            <person name="Leroch M."/>
            <person name="Levis C."/>
            <person name="Mauceli E."/>
            <person name="Neuveglise C."/>
            <person name="Oeser B."/>
            <person name="Pearson M."/>
            <person name="Poulain J."/>
            <person name="Poussereau N."/>
            <person name="Quesneville H."/>
            <person name="Rascle C."/>
            <person name="Schumacher J."/>
            <person name="Segurens B."/>
            <person name="Sexton A."/>
            <person name="Silva E."/>
            <person name="Sirven C."/>
            <person name="Soanes D.M."/>
            <person name="Talbot N.J."/>
            <person name="Templeton M."/>
            <person name="Yandava C."/>
            <person name="Yarden O."/>
            <person name="Zeng Q."/>
            <person name="Rollins J.A."/>
            <person name="Lebrun M.H."/>
            <person name="Dickman M."/>
        </authorList>
    </citation>
    <scope>NUCLEOTIDE SEQUENCE [LARGE SCALE GENOMIC DNA]</scope>
    <source>
        <strain evidence="2">ATCC 18683 / 1980 / Ss-1</strain>
    </source>
</reference>
<evidence type="ECO:0000313" key="2">
    <source>
        <dbReference type="Proteomes" id="UP000001312"/>
    </source>
</evidence>
<dbReference type="KEGG" id="ssl:SS1G_04816"/>
<name>A7EHM4_SCLS1</name>
<dbReference type="HOGENOM" id="CLU_1533469_0_0_1"/>